<name>A0A4Z2GKS2_9TELE</name>
<sequence>MTRCEGAGPQDPGRYQDRADACEHSVERGGLGRERRSEGSFIENQRRAFCDAAEARGHRSELDRRVIDAGRVLLRYVYLQQQRRKSHDGRRGRDTRRIHQNRRITSRTSTGGNKRHASSTSVSEGFGVKKKASRSNLTYDFQECIGGHKMADARTIAGTVHLGLVQMREGVAAAGQ</sequence>
<feature type="compositionally biased region" description="Polar residues" evidence="1">
    <location>
        <begin position="106"/>
        <end position="123"/>
    </location>
</feature>
<dbReference type="Proteomes" id="UP000314294">
    <property type="component" value="Unassembled WGS sequence"/>
</dbReference>
<evidence type="ECO:0000313" key="2">
    <source>
        <dbReference type="EMBL" id="TNN53919.1"/>
    </source>
</evidence>
<organism evidence="2 3">
    <name type="scientific">Liparis tanakae</name>
    <name type="common">Tanaka's snailfish</name>
    <dbReference type="NCBI Taxonomy" id="230148"/>
    <lineage>
        <taxon>Eukaryota</taxon>
        <taxon>Metazoa</taxon>
        <taxon>Chordata</taxon>
        <taxon>Craniata</taxon>
        <taxon>Vertebrata</taxon>
        <taxon>Euteleostomi</taxon>
        <taxon>Actinopterygii</taxon>
        <taxon>Neopterygii</taxon>
        <taxon>Teleostei</taxon>
        <taxon>Neoteleostei</taxon>
        <taxon>Acanthomorphata</taxon>
        <taxon>Eupercaria</taxon>
        <taxon>Perciformes</taxon>
        <taxon>Cottioidei</taxon>
        <taxon>Cottales</taxon>
        <taxon>Liparidae</taxon>
        <taxon>Liparis</taxon>
    </lineage>
</organism>
<gene>
    <name evidence="2" type="ORF">EYF80_035896</name>
</gene>
<evidence type="ECO:0000313" key="3">
    <source>
        <dbReference type="Proteomes" id="UP000314294"/>
    </source>
</evidence>
<proteinExistence type="predicted"/>
<accession>A0A4Z2GKS2</accession>
<comment type="caution">
    <text evidence="2">The sequence shown here is derived from an EMBL/GenBank/DDBJ whole genome shotgun (WGS) entry which is preliminary data.</text>
</comment>
<reference evidence="2 3" key="1">
    <citation type="submission" date="2019-03" db="EMBL/GenBank/DDBJ databases">
        <title>First draft genome of Liparis tanakae, snailfish: a comprehensive survey of snailfish specific genes.</title>
        <authorList>
            <person name="Kim W."/>
            <person name="Song I."/>
            <person name="Jeong J.-H."/>
            <person name="Kim D."/>
            <person name="Kim S."/>
            <person name="Ryu S."/>
            <person name="Song J.Y."/>
            <person name="Lee S.K."/>
        </authorList>
    </citation>
    <scope>NUCLEOTIDE SEQUENCE [LARGE SCALE GENOMIC DNA]</scope>
    <source>
        <tissue evidence="2">Muscle</tissue>
    </source>
</reference>
<protein>
    <submittedName>
        <fullName evidence="2">Uncharacterized protein</fullName>
    </submittedName>
</protein>
<dbReference type="AlphaFoldDB" id="A0A4Z2GKS2"/>
<feature type="region of interest" description="Disordered" evidence="1">
    <location>
        <begin position="83"/>
        <end position="129"/>
    </location>
</feature>
<dbReference type="EMBL" id="SRLO01000502">
    <property type="protein sequence ID" value="TNN53919.1"/>
    <property type="molecule type" value="Genomic_DNA"/>
</dbReference>
<feature type="region of interest" description="Disordered" evidence="1">
    <location>
        <begin position="1"/>
        <end position="20"/>
    </location>
</feature>
<evidence type="ECO:0000256" key="1">
    <source>
        <dbReference type="SAM" id="MobiDB-lite"/>
    </source>
</evidence>
<keyword evidence="3" id="KW-1185">Reference proteome</keyword>